<dbReference type="GO" id="GO:0003723">
    <property type="term" value="F:RNA binding"/>
    <property type="evidence" value="ECO:0007669"/>
    <property type="project" value="InterPro"/>
</dbReference>
<dbReference type="Proteomes" id="UP000650582">
    <property type="component" value="Unassembled WGS sequence"/>
</dbReference>
<feature type="compositionally biased region" description="Pro residues" evidence="1">
    <location>
        <begin position="711"/>
        <end position="753"/>
    </location>
</feature>
<dbReference type="Pfam" id="PF22675">
    <property type="entry name" value="KH-I_KHDC4-BBP"/>
    <property type="match status" value="1"/>
</dbReference>
<feature type="compositionally biased region" description="Low complexity" evidence="1">
    <location>
        <begin position="787"/>
        <end position="811"/>
    </location>
</feature>
<dbReference type="PANTHER" id="PTHR15744">
    <property type="entry name" value="BLOM7"/>
    <property type="match status" value="1"/>
</dbReference>
<reference evidence="5" key="1">
    <citation type="submission" date="2020-09" db="EMBL/GenBank/DDBJ databases">
        <title>Comparative genome analyses of four rice-infecting Rhizoctonia solani isolates reveal extensive enrichment of homogalacturonan modification genes.</title>
        <authorList>
            <person name="Lee D.-Y."/>
            <person name="Jeon J."/>
            <person name="Kim K.-T."/>
            <person name="Cheong K."/>
            <person name="Song H."/>
            <person name="Choi G."/>
            <person name="Ko J."/>
            <person name="Opiyo S.O."/>
            <person name="Zuo S."/>
            <person name="Madhav S."/>
            <person name="Lee Y.-H."/>
            <person name="Wang G.-L."/>
        </authorList>
    </citation>
    <scope>NUCLEOTIDE SEQUENCE</scope>
    <source>
        <strain evidence="6">AG1-IA WGL</strain>
        <strain evidence="5">AG1-IA YN-7</strain>
    </source>
</reference>
<evidence type="ECO:0000256" key="1">
    <source>
        <dbReference type="SAM" id="MobiDB-lite"/>
    </source>
</evidence>
<dbReference type="InterPro" id="IPR031121">
    <property type="entry name" value="RIK/BLOM7"/>
</dbReference>
<evidence type="ECO:0000256" key="2">
    <source>
        <dbReference type="SAM" id="SignalP"/>
    </source>
</evidence>
<name>A0A8H7H4V8_9AGAM</name>
<dbReference type="PANTHER" id="PTHR15744:SF0">
    <property type="entry name" value="KH HOMOLOGY DOMAIN-CONTAINING PROTEIN 4"/>
    <property type="match status" value="1"/>
</dbReference>
<feature type="region of interest" description="Disordered" evidence="1">
    <location>
        <begin position="335"/>
        <end position="377"/>
    </location>
</feature>
<dbReference type="InterPro" id="IPR055256">
    <property type="entry name" value="KH_1_KHDC4/BBP-like"/>
</dbReference>
<dbReference type="CDD" id="cd22386">
    <property type="entry name" value="KH-I_KHDC4_rpt2"/>
    <property type="match status" value="1"/>
</dbReference>
<feature type="chain" id="PRO_5036266991" evidence="2">
    <location>
        <begin position="22"/>
        <end position="811"/>
    </location>
</feature>
<feature type="region of interest" description="Disordered" evidence="1">
    <location>
        <begin position="783"/>
        <end position="811"/>
    </location>
</feature>
<evidence type="ECO:0000259" key="4">
    <source>
        <dbReference type="Pfam" id="PF23469"/>
    </source>
</evidence>
<evidence type="ECO:0000313" key="7">
    <source>
        <dbReference type="Proteomes" id="UP000650582"/>
    </source>
</evidence>
<accession>A0A8H7H4V8</accession>
<feature type="compositionally biased region" description="Low complexity" evidence="1">
    <location>
        <begin position="335"/>
        <end position="376"/>
    </location>
</feature>
<dbReference type="SUPFAM" id="SSF54791">
    <property type="entry name" value="Eukaryotic type KH-domain (KH-domain type I)"/>
    <property type="match status" value="2"/>
</dbReference>
<dbReference type="InterPro" id="IPR036612">
    <property type="entry name" value="KH_dom_type_1_sf"/>
</dbReference>
<dbReference type="EMBL" id="JACYCD010000236">
    <property type="protein sequence ID" value="KAF8699841.1"/>
    <property type="molecule type" value="Genomic_DNA"/>
</dbReference>
<dbReference type="Proteomes" id="UP000602905">
    <property type="component" value="Unassembled WGS sequence"/>
</dbReference>
<dbReference type="EMBL" id="JACYCC010000128">
    <property type="protein sequence ID" value="KAF8674956.1"/>
    <property type="molecule type" value="Genomic_DNA"/>
</dbReference>
<dbReference type="FunFam" id="3.30.1370.10:FF:000037">
    <property type="entry name" value="KH domain protein"/>
    <property type="match status" value="1"/>
</dbReference>
<dbReference type="Pfam" id="PF23469">
    <property type="entry name" value="KH_12"/>
    <property type="match status" value="1"/>
</dbReference>
<sequence length="811" mass="86663">MLPFALTLAAGAAWFAAPVLATSCTAFDSNFNLYAFGINGKDLSFGAQDAWLNSPKGTPVPTTGGRPPFDGPNTQCFTSEYFNAIYFINADNSQPNAIHIFDATTQTWSTQQTTVPNGLDPTSMVAILDHDTNVFFAFSKGNLYSVEMLERKAATPDPVAWGVTNPPNFDASNYKPVMALAQNHIHFLDTEGEGLARIFVIHFAYWQPEIQYYAPGNGAGTFPKKHGQVASFFTGDTQAQKKWAFVPDDLSGTYVSDINSNTTTVLPGPPASAGFASNPGGLMGRLSASPSALVYLSPANELHYIGVDQNNMAASAGNPWAKIASPELVAAAAADPTSTTSDATGTATATASGMTTSRATSTTSGAPSAASTSKSTNGAASLNMGMGTSLVVALVGFQAWLMLVMSDRKRKWDQPASGDGDIPSKVTKTEETNKASEAATAAALIAAKIAAQYSAPGFEAGASSAAGSGALDHKRDPFDGPFTHDIEINDLRNRYLLTKGSTQQQIHSETDASVTTKGVWYPDKSKATEKDPPLYLHISAATQEVLNKAIEKVNELINTDMGSLLEDRKRDDRGRERKKWPEEKIPVGLETLRNFNVRAKVVGPTGMFVKYIQQETGTRVQIKGQGSGYLDNETGRESEEPMHIHISRGPEEGMVKRAKELTDDLLEVVRAEHEKARQMMYHQQHELHLLQQGQYGYNFNQMGGYDGSAAPAPPPTEAPPPPPPPPGGEAPPPPPGGEAPPPPPGGAPPPGPPGAADTQSAQEQFKAYWAAYGYDVDSDQFKQWMASQQSDPSQYGQYYQQGAGQQPPTSS</sequence>
<organism evidence="5 7">
    <name type="scientific">Rhizoctonia solani</name>
    <dbReference type="NCBI Taxonomy" id="456999"/>
    <lineage>
        <taxon>Eukaryota</taxon>
        <taxon>Fungi</taxon>
        <taxon>Dikarya</taxon>
        <taxon>Basidiomycota</taxon>
        <taxon>Agaricomycotina</taxon>
        <taxon>Agaricomycetes</taxon>
        <taxon>Cantharellales</taxon>
        <taxon>Ceratobasidiaceae</taxon>
        <taxon>Rhizoctonia</taxon>
    </lineage>
</organism>
<feature type="region of interest" description="Disordered" evidence="1">
    <location>
        <begin position="700"/>
        <end position="764"/>
    </location>
</feature>
<evidence type="ECO:0000259" key="3">
    <source>
        <dbReference type="Pfam" id="PF22675"/>
    </source>
</evidence>
<feature type="region of interest" description="Disordered" evidence="1">
    <location>
        <begin position="411"/>
        <end position="432"/>
    </location>
</feature>
<feature type="domain" description="ATP-dependent RNA helicase PRP5/DDX46/KHDC4 KH" evidence="4">
    <location>
        <begin position="484"/>
        <end position="559"/>
    </location>
</feature>
<dbReference type="OrthoDB" id="3356102at2759"/>
<dbReference type="InterPro" id="IPR056149">
    <property type="entry name" value="PRP5/DDX46/KHDC4_KH"/>
</dbReference>
<proteinExistence type="predicted"/>
<dbReference type="InterPro" id="IPR047890">
    <property type="entry name" value="KHDC4_KH-I_first"/>
</dbReference>
<dbReference type="GO" id="GO:0005634">
    <property type="term" value="C:nucleus"/>
    <property type="evidence" value="ECO:0007669"/>
    <property type="project" value="InterPro"/>
</dbReference>
<dbReference type="InterPro" id="IPR047889">
    <property type="entry name" value="KHDC4_KH-I_second"/>
</dbReference>
<feature type="domain" description="KHDC4/BBP-like KH-domain type I" evidence="3">
    <location>
        <begin position="593"/>
        <end position="667"/>
    </location>
</feature>
<evidence type="ECO:0000313" key="5">
    <source>
        <dbReference type="EMBL" id="KAF8674956.1"/>
    </source>
</evidence>
<protein>
    <submittedName>
        <fullName evidence="5">K homology RNA-binding domain</fullName>
    </submittedName>
</protein>
<dbReference type="AlphaFoldDB" id="A0A8H7H4V8"/>
<evidence type="ECO:0000313" key="6">
    <source>
        <dbReference type="EMBL" id="KAF8699841.1"/>
    </source>
</evidence>
<dbReference type="CDD" id="cd22385">
    <property type="entry name" value="KH-I_KHDC4_rpt1"/>
    <property type="match status" value="1"/>
</dbReference>
<comment type="caution">
    <text evidence="5">The sequence shown here is derived from an EMBL/GenBank/DDBJ whole genome shotgun (WGS) entry which is preliminary data.</text>
</comment>
<keyword evidence="2" id="KW-0732">Signal</keyword>
<feature type="signal peptide" evidence="2">
    <location>
        <begin position="1"/>
        <end position="21"/>
    </location>
</feature>
<dbReference type="Gene3D" id="3.30.1370.10">
    <property type="entry name" value="K Homology domain, type 1"/>
    <property type="match status" value="2"/>
</dbReference>
<gene>
    <name evidence="6" type="ORF">RHS03_06840</name>
    <name evidence="5" type="ORF">RHS04_06911</name>
</gene>